<feature type="domain" description="CBS" evidence="5">
    <location>
        <begin position="34"/>
        <end position="90"/>
    </location>
</feature>
<keyword evidence="3" id="KW-0486">Methionine biosynthesis</keyword>
<dbReference type="SUPFAM" id="SSF54631">
    <property type="entry name" value="CBS-domain pair"/>
    <property type="match status" value="1"/>
</dbReference>
<gene>
    <name evidence="6" type="ORF">EDD83_07585</name>
</gene>
<organism evidence="6 7">
    <name type="scientific">Methanohalophilus euhalobius</name>
    <dbReference type="NCBI Taxonomy" id="51203"/>
    <lineage>
        <taxon>Archaea</taxon>
        <taxon>Methanobacteriati</taxon>
        <taxon>Methanobacteriota</taxon>
        <taxon>Stenosarchaea group</taxon>
        <taxon>Methanomicrobia</taxon>
        <taxon>Methanosarcinales</taxon>
        <taxon>Methanosarcinaceae</taxon>
        <taxon>Methanohalophilus</taxon>
    </lineage>
</organism>
<dbReference type="Proteomes" id="UP000273978">
    <property type="component" value="Unassembled WGS sequence"/>
</dbReference>
<dbReference type="PROSITE" id="PS51371">
    <property type="entry name" value="CBS"/>
    <property type="match status" value="2"/>
</dbReference>
<evidence type="ECO:0000313" key="7">
    <source>
        <dbReference type="Proteomes" id="UP000273978"/>
    </source>
</evidence>
<dbReference type="InterPro" id="IPR051257">
    <property type="entry name" value="Diverse_CBS-Domain"/>
</dbReference>
<sequence length="165" mass="18932">MFSGRELDMNRLSTEEGYSDLDEKCSRIYVKDIMETRPVTIKADDSVERVLEVFNENEFHTYPVVEDNGDFLGIIDQNIILQLLLTHRVSRLDHTHLMAVKSLSEFARGIMIPHPVTIPPEMDLCEVAEIMIKHKVDRFCVVDKDKLVGIICKPDVIKAIYSLRG</sequence>
<dbReference type="PANTHER" id="PTHR43080">
    <property type="entry name" value="CBS DOMAIN-CONTAINING PROTEIN CBSX3, MITOCHONDRIAL"/>
    <property type="match status" value="1"/>
</dbReference>
<dbReference type="InterPro" id="IPR046342">
    <property type="entry name" value="CBS_dom_sf"/>
</dbReference>
<evidence type="ECO:0000256" key="1">
    <source>
        <dbReference type="ARBA" id="ARBA00022605"/>
    </source>
</evidence>
<evidence type="ECO:0000256" key="3">
    <source>
        <dbReference type="ARBA" id="ARBA00023167"/>
    </source>
</evidence>
<evidence type="ECO:0000256" key="4">
    <source>
        <dbReference type="PROSITE-ProRule" id="PRU00703"/>
    </source>
</evidence>
<evidence type="ECO:0000259" key="5">
    <source>
        <dbReference type="PROSITE" id="PS51371"/>
    </source>
</evidence>
<evidence type="ECO:0000256" key="2">
    <source>
        <dbReference type="ARBA" id="ARBA00023122"/>
    </source>
</evidence>
<feature type="domain" description="CBS" evidence="5">
    <location>
        <begin position="111"/>
        <end position="165"/>
    </location>
</feature>
<dbReference type="Gene3D" id="3.10.580.10">
    <property type="entry name" value="CBS-domain"/>
    <property type="match status" value="1"/>
</dbReference>
<dbReference type="SMART" id="SM00116">
    <property type="entry name" value="CBS"/>
    <property type="match status" value="2"/>
</dbReference>
<accession>A0A3M9L3A5</accession>
<proteinExistence type="predicted"/>
<keyword evidence="2 4" id="KW-0129">CBS domain</keyword>
<name>A0A3M9L3A5_9EURY</name>
<dbReference type="EMBL" id="RJJF01000018">
    <property type="protein sequence ID" value="RNI07792.1"/>
    <property type="molecule type" value="Genomic_DNA"/>
</dbReference>
<comment type="caution">
    <text evidence="6">The sequence shown here is derived from an EMBL/GenBank/DDBJ whole genome shotgun (WGS) entry which is preliminary data.</text>
</comment>
<dbReference type="PANTHER" id="PTHR43080:SF2">
    <property type="entry name" value="CBS DOMAIN-CONTAINING PROTEIN"/>
    <property type="match status" value="1"/>
</dbReference>
<dbReference type="Pfam" id="PF00571">
    <property type="entry name" value="CBS"/>
    <property type="match status" value="2"/>
</dbReference>
<dbReference type="GO" id="GO:0009086">
    <property type="term" value="P:methionine biosynthetic process"/>
    <property type="evidence" value="ECO:0007669"/>
    <property type="project" value="UniProtKB-KW"/>
</dbReference>
<evidence type="ECO:0000313" key="6">
    <source>
        <dbReference type="EMBL" id="RNI07792.1"/>
    </source>
</evidence>
<reference evidence="6 7" key="1">
    <citation type="submission" date="2018-10" db="EMBL/GenBank/DDBJ databases">
        <title>Cultivation of a novel Methanohalophilus strain from Kebrit Deep of the Red Sea and a genomic comparison of members of the genus Methanohalophilus.</title>
        <authorList>
            <person name="Guan Y."/>
            <person name="Ngugi D.K."/>
            <person name="Stingl U."/>
        </authorList>
    </citation>
    <scope>NUCLEOTIDE SEQUENCE [LARGE SCALE GENOMIC DNA]</scope>
    <source>
        <strain evidence="6 7">DSM 10369</strain>
    </source>
</reference>
<keyword evidence="1" id="KW-0028">Amino-acid biosynthesis</keyword>
<dbReference type="AlphaFoldDB" id="A0A3M9L3A5"/>
<protein>
    <submittedName>
        <fullName evidence="6">CBS domain-containing protein</fullName>
    </submittedName>
</protein>
<dbReference type="InterPro" id="IPR000644">
    <property type="entry name" value="CBS_dom"/>
</dbReference>